<keyword evidence="3 4" id="KW-0326">Glycosidase</keyword>
<feature type="region of interest" description="Disordered" evidence="6">
    <location>
        <begin position="371"/>
        <end position="393"/>
    </location>
</feature>
<dbReference type="PANTHER" id="PTHR45708">
    <property type="entry name" value="ENDOCHITINASE"/>
    <property type="match status" value="1"/>
</dbReference>
<reference evidence="8 9" key="1">
    <citation type="submission" date="2018-06" db="EMBL/GenBank/DDBJ databases">
        <authorList>
            <consortium name="Pathogen Informatics"/>
            <person name="Doyle S."/>
        </authorList>
    </citation>
    <scope>NUCLEOTIDE SEQUENCE [LARGE SCALE GENOMIC DNA]</scope>
    <source>
        <strain evidence="8 9">NCTC12961</strain>
    </source>
</reference>
<evidence type="ECO:0000313" key="8">
    <source>
        <dbReference type="EMBL" id="SQI39343.1"/>
    </source>
</evidence>
<gene>
    <name evidence="8" type="primary">chiD_2</name>
    <name evidence="8" type="ORF">NCTC12961_02817</name>
</gene>
<dbReference type="PROSITE" id="PS51910">
    <property type="entry name" value="GH18_2"/>
    <property type="match status" value="1"/>
</dbReference>
<dbReference type="FunFam" id="3.20.20.80:FF:000133">
    <property type="entry name" value="Chitinase C1"/>
    <property type="match status" value="1"/>
</dbReference>
<keyword evidence="2 4" id="KW-0378">Hydrolase</keyword>
<dbReference type="Proteomes" id="UP000248897">
    <property type="component" value="Chromosome 1"/>
</dbReference>
<evidence type="ECO:0000256" key="3">
    <source>
        <dbReference type="ARBA" id="ARBA00023295"/>
    </source>
</evidence>
<dbReference type="EC" id="3.2.1.14" evidence="1"/>
<name>A0A2X4UK83_SERPL</name>
<dbReference type="GO" id="GO:0005975">
    <property type="term" value="P:carbohydrate metabolic process"/>
    <property type="evidence" value="ECO:0007669"/>
    <property type="project" value="InterPro"/>
</dbReference>
<dbReference type="Gene3D" id="3.20.20.80">
    <property type="entry name" value="Glycosidases"/>
    <property type="match status" value="1"/>
</dbReference>
<protein>
    <recommendedName>
        <fullName evidence="1">chitinase</fullName>
        <ecNumber evidence="1">3.2.1.14</ecNumber>
    </recommendedName>
</protein>
<evidence type="ECO:0000259" key="7">
    <source>
        <dbReference type="PROSITE" id="PS51910"/>
    </source>
</evidence>
<comment type="similarity">
    <text evidence="5">Belongs to the glycosyl hydrolase 18 family.</text>
</comment>
<dbReference type="GO" id="GO:0008843">
    <property type="term" value="F:endochitinase activity"/>
    <property type="evidence" value="ECO:0007669"/>
    <property type="project" value="UniProtKB-EC"/>
</dbReference>
<feature type="domain" description="GH18" evidence="7">
    <location>
        <begin position="28"/>
        <end position="331"/>
    </location>
</feature>
<dbReference type="Pfam" id="PF00704">
    <property type="entry name" value="Glyco_hydro_18"/>
    <property type="match status" value="1"/>
</dbReference>
<dbReference type="PROSITE" id="PS01095">
    <property type="entry name" value="GH18_1"/>
    <property type="match status" value="1"/>
</dbReference>
<feature type="compositionally biased region" description="Polar residues" evidence="6">
    <location>
        <begin position="371"/>
        <end position="391"/>
    </location>
</feature>
<evidence type="ECO:0000256" key="6">
    <source>
        <dbReference type="SAM" id="MobiDB-lite"/>
    </source>
</evidence>
<accession>A0A2X4UK83</accession>
<organism evidence="8 9">
    <name type="scientific">Serratia plymuthica</name>
    <dbReference type="NCBI Taxonomy" id="82996"/>
    <lineage>
        <taxon>Bacteria</taxon>
        <taxon>Pseudomonadati</taxon>
        <taxon>Pseudomonadota</taxon>
        <taxon>Gammaproteobacteria</taxon>
        <taxon>Enterobacterales</taxon>
        <taxon>Yersiniaceae</taxon>
        <taxon>Serratia</taxon>
    </lineage>
</organism>
<evidence type="ECO:0000256" key="1">
    <source>
        <dbReference type="ARBA" id="ARBA00012729"/>
    </source>
</evidence>
<dbReference type="InterPro" id="IPR001579">
    <property type="entry name" value="Glyco_hydro_18_chit_AS"/>
</dbReference>
<evidence type="ECO:0000256" key="2">
    <source>
        <dbReference type="ARBA" id="ARBA00022801"/>
    </source>
</evidence>
<dbReference type="EMBL" id="LS483469">
    <property type="protein sequence ID" value="SQI39343.1"/>
    <property type="molecule type" value="Genomic_DNA"/>
</dbReference>
<dbReference type="SUPFAM" id="SSF51445">
    <property type="entry name" value="(Trans)glycosidases"/>
    <property type="match status" value="1"/>
</dbReference>
<dbReference type="InterPro" id="IPR001223">
    <property type="entry name" value="Glyco_hydro18_cat"/>
</dbReference>
<dbReference type="AlphaFoldDB" id="A0A2X4UK83"/>
<dbReference type="PANTHER" id="PTHR45708:SF49">
    <property type="entry name" value="ENDOCHITINASE"/>
    <property type="match status" value="1"/>
</dbReference>
<sequence length="490" mass="54026">MLNPTVLHQYKNQTRDSASLMPDMSGKNILMGFWHNWAPEQGQGYQGGMFTEMALTDIPVEYNVVAVAFMKGSGIPTFKPYRYSDAEFRQQINVLNAQGRAVLISLGGADAHIELYAGQEDMLAYELIRLVETYGFDGLDIDLEQSAITFADNRTVIPAALRMVKQHYAQEGKNFIISMAPEFPYLRDSGSYLAYLKALEDIYDFIAPQYYNQGGDGVWVDELNQLVKQNDDAMKEDFLYYLTDSLVHGTRGFTAIPADKFIIGLPANIDGAANGYVIHPQDAINALERLDKAGNPIRGLMTWSVSWDDGVNKSGKPYDWEFVTRYGFLTGGGSGEKPSAPPIWSPRRKPKAALPFPGAPPAVPALLHTTPSSAITRKSPNQRRPTSSTAAWRQAPSIVIPSVQPIPRVIPLQAAYRCWPARCPALHHNGAQSNGMTVASASAMPAIPICAFRNIPLTDSGSRPWPTCFGRSKRVDNLARPLHAQLLISH</sequence>
<proteinExistence type="inferred from homology"/>
<dbReference type="CDD" id="cd02871">
    <property type="entry name" value="GH18_chitinase_D-like"/>
    <property type="match status" value="1"/>
</dbReference>
<dbReference type="InterPro" id="IPR050542">
    <property type="entry name" value="Glycosyl_Hydrlase18_Chitinase"/>
</dbReference>
<evidence type="ECO:0000256" key="4">
    <source>
        <dbReference type="RuleBase" id="RU000489"/>
    </source>
</evidence>
<dbReference type="InterPro" id="IPR017853">
    <property type="entry name" value="GH"/>
</dbReference>
<evidence type="ECO:0000256" key="5">
    <source>
        <dbReference type="RuleBase" id="RU004453"/>
    </source>
</evidence>
<evidence type="ECO:0000313" key="9">
    <source>
        <dbReference type="Proteomes" id="UP000248897"/>
    </source>
</evidence>